<keyword evidence="3" id="KW-1185">Reference proteome</keyword>
<evidence type="ECO:0000313" key="3">
    <source>
        <dbReference type="Proteomes" id="UP000681075"/>
    </source>
</evidence>
<dbReference type="CDD" id="cd03522">
    <property type="entry name" value="MoeA_like"/>
    <property type="match status" value="1"/>
</dbReference>
<dbReference type="EMBL" id="BOPV01000001">
    <property type="protein sequence ID" value="GIL41343.1"/>
    <property type="molecule type" value="Genomic_DNA"/>
</dbReference>
<accession>A0A8S8XD18</accession>
<dbReference type="SMART" id="SM00852">
    <property type="entry name" value="MoCF_biosynth"/>
    <property type="match status" value="1"/>
</dbReference>
<dbReference type="InterPro" id="IPR036425">
    <property type="entry name" value="MoaB/Mog-like_dom_sf"/>
</dbReference>
<sequence>MKFGDIELDAALGARLAHTVRLADRVLKKGAVLDRDAIDSLRISGRTQVAAAMIEPDEIDENEAASRVATAIAGPGLDVSAATTGRADLVATDNGLLVIDRAAIDRVNFIDEAITVATLPPDVPVAAGEVVATIKIIPFALQSTLLDQLPTGAIELRKLHPLRALLVQTESNATKQSVLDKTREVTELRLKALGSSLVGETRCTHEIKSIAEAIVTADVDLILLVGASAIVDRRDVIPAAIESVGGVIERYGMPVDPGNLLLLARYGTIPIVGMPGCARSPALNGIDLVLRRLAAGLPLDRMVIARMGVGGLLP</sequence>
<reference evidence="2" key="1">
    <citation type="submission" date="2021-02" db="EMBL/GenBank/DDBJ databases">
        <title>Genome sequence of Rhodospirillales sp. strain TMPK1 isolated from soil.</title>
        <authorList>
            <person name="Nakai R."/>
            <person name="Kusada H."/>
            <person name="Tamaki H."/>
        </authorList>
    </citation>
    <scope>NUCLEOTIDE SEQUENCE</scope>
    <source>
        <strain evidence="2">TMPK1</strain>
    </source>
</reference>
<organism evidence="2 3">
    <name type="scientific">Roseiterribacter gracilis</name>
    <dbReference type="NCBI Taxonomy" id="2812848"/>
    <lineage>
        <taxon>Bacteria</taxon>
        <taxon>Pseudomonadati</taxon>
        <taxon>Pseudomonadota</taxon>
        <taxon>Alphaproteobacteria</taxon>
        <taxon>Rhodospirillales</taxon>
        <taxon>Roseiterribacteraceae</taxon>
        <taxon>Roseiterribacter</taxon>
    </lineage>
</organism>
<dbReference type="Gene3D" id="3.40.980.10">
    <property type="entry name" value="MoaB/Mog-like domain"/>
    <property type="match status" value="1"/>
</dbReference>
<feature type="domain" description="MoaB/Mog" evidence="1">
    <location>
        <begin position="165"/>
        <end position="295"/>
    </location>
</feature>
<dbReference type="InterPro" id="IPR001453">
    <property type="entry name" value="MoaB/Mog_dom"/>
</dbReference>
<dbReference type="SUPFAM" id="SSF53218">
    <property type="entry name" value="Molybdenum cofactor biosynthesis proteins"/>
    <property type="match status" value="1"/>
</dbReference>
<comment type="caution">
    <text evidence="2">The sequence shown here is derived from an EMBL/GenBank/DDBJ whole genome shotgun (WGS) entry which is preliminary data.</text>
</comment>
<evidence type="ECO:0000259" key="1">
    <source>
        <dbReference type="SMART" id="SM00852"/>
    </source>
</evidence>
<gene>
    <name evidence="2" type="ORF">TMPK1_35800</name>
</gene>
<dbReference type="RefSeq" id="WP_420244789.1">
    <property type="nucleotide sequence ID" value="NZ_BOPV01000001.1"/>
</dbReference>
<dbReference type="Proteomes" id="UP000681075">
    <property type="component" value="Unassembled WGS sequence"/>
</dbReference>
<name>A0A8S8XD18_9PROT</name>
<proteinExistence type="predicted"/>
<dbReference type="AlphaFoldDB" id="A0A8S8XD18"/>
<protein>
    <recommendedName>
        <fullName evidence="1">MoaB/Mog domain-containing protein</fullName>
    </recommendedName>
</protein>
<evidence type="ECO:0000313" key="2">
    <source>
        <dbReference type="EMBL" id="GIL41343.1"/>
    </source>
</evidence>